<evidence type="ECO:0000256" key="2">
    <source>
        <dbReference type="ARBA" id="ARBA00023125"/>
    </source>
</evidence>
<dbReference type="PANTHER" id="PTHR44688">
    <property type="entry name" value="DNA-BINDING TRANSCRIPTIONAL ACTIVATOR DEVR_DOSR"/>
    <property type="match status" value="1"/>
</dbReference>
<keyword evidence="2" id="KW-0238">DNA-binding</keyword>
<dbReference type="GO" id="GO:0003677">
    <property type="term" value="F:DNA binding"/>
    <property type="evidence" value="ECO:0007669"/>
    <property type="project" value="UniProtKB-KW"/>
</dbReference>
<dbReference type="Pfam" id="PF00196">
    <property type="entry name" value="GerE"/>
    <property type="match status" value="1"/>
</dbReference>
<accession>A0A8J3KKV9</accession>
<dbReference type="GO" id="GO:0006355">
    <property type="term" value="P:regulation of DNA-templated transcription"/>
    <property type="evidence" value="ECO:0007669"/>
    <property type="project" value="InterPro"/>
</dbReference>
<dbReference type="SUPFAM" id="SSF48452">
    <property type="entry name" value="TPR-like"/>
    <property type="match status" value="1"/>
</dbReference>
<comment type="caution">
    <text evidence="5">The sequence shown here is derived from an EMBL/GenBank/DDBJ whole genome shotgun (WGS) entry which is preliminary data.</text>
</comment>
<keyword evidence="6" id="KW-1185">Reference proteome</keyword>
<protein>
    <recommendedName>
        <fullName evidence="4">HTH luxR-type domain-containing protein</fullName>
    </recommendedName>
</protein>
<gene>
    <name evidence="5" type="ORF">Cco03nite_15720</name>
</gene>
<reference evidence="5 6" key="1">
    <citation type="submission" date="2021-01" db="EMBL/GenBank/DDBJ databases">
        <title>Whole genome shotgun sequence of Catellatospora coxensis NBRC 107359.</title>
        <authorList>
            <person name="Komaki H."/>
            <person name="Tamura T."/>
        </authorList>
    </citation>
    <scope>NUCLEOTIDE SEQUENCE [LARGE SCALE GENOMIC DNA]</scope>
    <source>
        <strain evidence="5 6">NBRC 107359</strain>
    </source>
</reference>
<proteinExistence type="predicted"/>
<name>A0A8J3KKV9_9ACTN</name>
<dbReference type="PROSITE" id="PS00622">
    <property type="entry name" value="HTH_LUXR_1"/>
    <property type="match status" value="1"/>
</dbReference>
<sequence length="818" mass="87843">MSAAVHLSGYRQLVSALARARDGAGQVLLLDGPTAGGKTYLLDLLVQLARDEGDLVLTAVCSKFDRTDHLAVPRQLFGSLGQAVEPALSDADTLVGRLTALAGTSAVVVAVDDLRHADPASQRFVKQLAASLAGQPILLVSADRARPAAGVPGLWADLVDQAHVQRLELGPLTSCEVVRTAWHGFGLTLGEAFAQRLAALTNGSAPLAHALLADHLARYGRRVPDGVDPVGGRAYRQAVLDCLHALDPEDRDVAEAVAVIGSLGAVDMVSQVAGGLPAEGAIAELTACGLLDATGFRTRAAHEAVLHNMSASRRAALSRVVVELLVPAGASPDDVASWLAAVENLDPISEAAPPQPQRRVSASRFVPVRVLQMLGDGSAGNLDFAGDGRSRRHWHVGAGEQPRTAEPRSLWHATETVTELEQEIAGLPPGTFAVADLRARQLLIGCDYPSLLPSALARVQADSRRLTEHSPRFAAVHSLSRVLGGHDTQPALEDAHAALTALERGRENSRAVVSALATLLHENQFEPAAAWCERFASIARAEGDVAAVAELLALQAQITMRRGETGKAIAQAEHALELMAPEQWGIRLGMPLSTLLLGTTAVGDHEAGVRYFRHRLPEPMFDSRYGLHYLYARGHFYLAAGEHLFALADYLRCGRLMTLWRVDSQELARWQLGVAAAYMAMNDYDKAVSTIAEALPRRSDDPLDAEHARKCESIFESLLTSAGTPGLLSTIEHLCRNVFTRTETEPVAKYKIVDRYADCLDRLTLAERQVAVLAAKGSTNRAIARELSITVSTVEQHLTRAYRKLQVVGRNELRVRLG</sequence>
<evidence type="ECO:0000313" key="5">
    <source>
        <dbReference type="EMBL" id="GIG04872.1"/>
    </source>
</evidence>
<dbReference type="CDD" id="cd06170">
    <property type="entry name" value="LuxR_C_like"/>
    <property type="match status" value="1"/>
</dbReference>
<dbReference type="Proteomes" id="UP000630887">
    <property type="component" value="Unassembled WGS sequence"/>
</dbReference>
<dbReference type="SUPFAM" id="SSF46894">
    <property type="entry name" value="C-terminal effector domain of the bipartite response regulators"/>
    <property type="match status" value="1"/>
</dbReference>
<dbReference type="Gene3D" id="1.25.40.10">
    <property type="entry name" value="Tetratricopeptide repeat domain"/>
    <property type="match status" value="1"/>
</dbReference>
<dbReference type="InterPro" id="IPR000792">
    <property type="entry name" value="Tscrpt_reg_LuxR_C"/>
</dbReference>
<feature type="domain" description="HTH luxR-type" evidence="4">
    <location>
        <begin position="756"/>
        <end position="818"/>
    </location>
</feature>
<dbReference type="PRINTS" id="PR00038">
    <property type="entry name" value="HTHLUXR"/>
</dbReference>
<dbReference type="SUPFAM" id="SSF52540">
    <property type="entry name" value="P-loop containing nucleoside triphosphate hydrolases"/>
    <property type="match status" value="1"/>
</dbReference>
<dbReference type="PANTHER" id="PTHR44688:SF16">
    <property type="entry name" value="DNA-BINDING TRANSCRIPTIONAL ACTIVATOR DEVR_DOSR"/>
    <property type="match status" value="1"/>
</dbReference>
<dbReference type="InterPro" id="IPR016032">
    <property type="entry name" value="Sig_transdc_resp-reg_C-effctor"/>
</dbReference>
<dbReference type="InterPro" id="IPR027417">
    <property type="entry name" value="P-loop_NTPase"/>
</dbReference>
<dbReference type="EMBL" id="BONI01000009">
    <property type="protein sequence ID" value="GIG04872.1"/>
    <property type="molecule type" value="Genomic_DNA"/>
</dbReference>
<dbReference type="SMART" id="SM00421">
    <property type="entry name" value="HTH_LUXR"/>
    <property type="match status" value="1"/>
</dbReference>
<evidence type="ECO:0000256" key="3">
    <source>
        <dbReference type="ARBA" id="ARBA00023163"/>
    </source>
</evidence>
<keyword evidence="1" id="KW-0805">Transcription regulation</keyword>
<organism evidence="5 6">
    <name type="scientific">Catellatospora coxensis</name>
    <dbReference type="NCBI Taxonomy" id="310354"/>
    <lineage>
        <taxon>Bacteria</taxon>
        <taxon>Bacillati</taxon>
        <taxon>Actinomycetota</taxon>
        <taxon>Actinomycetes</taxon>
        <taxon>Micromonosporales</taxon>
        <taxon>Micromonosporaceae</taxon>
        <taxon>Catellatospora</taxon>
    </lineage>
</organism>
<dbReference type="RefSeq" id="WP_203690404.1">
    <property type="nucleotide sequence ID" value="NZ_BAAALC010000002.1"/>
</dbReference>
<evidence type="ECO:0000256" key="1">
    <source>
        <dbReference type="ARBA" id="ARBA00023015"/>
    </source>
</evidence>
<evidence type="ECO:0000313" key="6">
    <source>
        <dbReference type="Proteomes" id="UP000630887"/>
    </source>
</evidence>
<dbReference type="Gene3D" id="1.10.10.10">
    <property type="entry name" value="Winged helix-like DNA-binding domain superfamily/Winged helix DNA-binding domain"/>
    <property type="match status" value="1"/>
</dbReference>
<dbReference type="PROSITE" id="PS50043">
    <property type="entry name" value="HTH_LUXR_2"/>
    <property type="match status" value="1"/>
</dbReference>
<dbReference type="InterPro" id="IPR011990">
    <property type="entry name" value="TPR-like_helical_dom_sf"/>
</dbReference>
<dbReference type="InterPro" id="IPR036388">
    <property type="entry name" value="WH-like_DNA-bd_sf"/>
</dbReference>
<evidence type="ECO:0000259" key="4">
    <source>
        <dbReference type="PROSITE" id="PS50043"/>
    </source>
</evidence>
<keyword evidence="3" id="KW-0804">Transcription</keyword>
<dbReference type="AlphaFoldDB" id="A0A8J3KKV9"/>